<comment type="caution">
    <text evidence="3">The sequence shown here is derived from an EMBL/GenBank/DDBJ whole genome shotgun (WGS) entry which is preliminary data.</text>
</comment>
<name>A0ABR1NSU0_DIAER</name>
<dbReference type="EMBL" id="JAKNSF020000120">
    <property type="protein sequence ID" value="KAK7713926.1"/>
    <property type="molecule type" value="Genomic_DNA"/>
</dbReference>
<evidence type="ECO:0000256" key="2">
    <source>
        <dbReference type="SAM" id="SignalP"/>
    </source>
</evidence>
<reference evidence="3 4" key="1">
    <citation type="submission" date="2024-02" db="EMBL/GenBank/DDBJ databases">
        <title>De novo assembly and annotation of 12 fungi associated with fruit tree decline syndrome in Ontario, Canada.</title>
        <authorList>
            <person name="Sulman M."/>
            <person name="Ellouze W."/>
            <person name="Ilyukhin E."/>
        </authorList>
    </citation>
    <scope>NUCLEOTIDE SEQUENCE [LARGE SCALE GENOMIC DNA]</scope>
    <source>
        <strain evidence="3 4">M169</strain>
    </source>
</reference>
<keyword evidence="2" id="KW-0732">Signal</keyword>
<dbReference type="Proteomes" id="UP001430848">
    <property type="component" value="Unassembled WGS sequence"/>
</dbReference>
<sequence>MYKRVGQGHPITISEMHCLTTVAFLLSLCVSLHAAPVPAPNHVIAGLHARQAELPGSLAGAQKGDPPSSVEDAKAKLAAIFGNGKKPSNVFDSAASLVSSGLVTESVGAITDLVLGVLTGENSHDNQNPDPPTAIYPQKGGSDAPYNLDEETLRKAIFIPDDFNAKDSAGQQPVVLLPGTGNTGFITFQGNYIKLLQADNRFNPVWVNIPGYLLDDAQINAEYAAYAINYIGAVTGKELGVIAWSQGNIDAQWAYKYWPSTTNVTADHIAISADYHGTVEANLIYPLALLNSKSVLQQKYNSDFITTLRADGGDSAYVPTTSIYSGFIDEIVEPQSGELASAFIQDARGVGATNNEVQVLCKGTEADALYTHEGTLYNPIGYALAIDALTHDGPGDFSRVGAAACGTYLAQGLDQGDLVVTETSILVAAVALVFDTPKQFSEPAIMPYAA</sequence>
<dbReference type="PANTHER" id="PTHR37574:SF1">
    <property type="entry name" value="LIPASE B"/>
    <property type="match status" value="1"/>
</dbReference>
<dbReference type="PANTHER" id="PTHR37574">
    <property type="entry name" value="LIPASE B"/>
    <property type="match status" value="1"/>
</dbReference>
<evidence type="ECO:0000256" key="1">
    <source>
        <dbReference type="SAM" id="MobiDB-lite"/>
    </source>
</evidence>
<feature type="region of interest" description="Disordered" evidence="1">
    <location>
        <begin position="121"/>
        <end position="142"/>
    </location>
</feature>
<gene>
    <name evidence="3" type="ORF">SLS63_011878</name>
</gene>
<dbReference type="InterPro" id="IPR029058">
    <property type="entry name" value="AB_hydrolase_fold"/>
</dbReference>
<protein>
    <recommendedName>
        <fullName evidence="5">Lipase B</fullName>
    </recommendedName>
</protein>
<evidence type="ECO:0000313" key="4">
    <source>
        <dbReference type="Proteomes" id="UP001430848"/>
    </source>
</evidence>
<dbReference type="Gene3D" id="3.40.50.1820">
    <property type="entry name" value="alpha/beta hydrolase"/>
    <property type="match status" value="1"/>
</dbReference>
<feature type="chain" id="PRO_5045876325" description="Lipase B" evidence="2">
    <location>
        <begin position="35"/>
        <end position="450"/>
    </location>
</feature>
<evidence type="ECO:0000313" key="3">
    <source>
        <dbReference type="EMBL" id="KAK7713926.1"/>
    </source>
</evidence>
<dbReference type="InterPro" id="IPR053228">
    <property type="entry name" value="Stereospecific_Lipase"/>
</dbReference>
<dbReference type="SUPFAM" id="SSF53474">
    <property type="entry name" value="alpha/beta-Hydrolases"/>
    <property type="match status" value="1"/>
</dbReference>
<feature type="signal peptide" evidence="2">
    <location>
        <begin position="1"/>
        <end position="34"/>
    </location>
</feature>
<accession>A0ABR1NSU0</accession>
<evidence type="ECO:0008006" key="5">
    <source>
        <dbReference type="Google" id="ProtNLM"/>
    </source>
</evidence>
<organism evidence="3 4">
    <name type="scientific">Diaporthe eres</name>
    <name type="common">Phomopsis oblonga</name>
    <dbReference type="NCBI Taxonomy" id="83184"/>
    <lineage>
        <taxon>Eukaryota</taxon>
        <taxon>Fungi</taxon>
        <taxon>Dikarya</taxon>
        <taxon>Ascomycota</taxon>
        <taxon>Pezizomycotina</taxon>
        <taxon>Sordariomycetes</taxon>
        <taxon>Sordariomycetidae</taxon>
        <taxon>Diaporthales</taxon>
        <taxon>Diaporthaceae</taxon>
        <taxon>Diaporthe</taxon>
        <taxon>Diaporthe eres species complex</taxon>
    </lineage>
</organism>
<proteinExistence type="predicted"/>
<keyword evidence="4" id="KW-1185">Reference proteome</keyword>